<reference evidence="2 3" key="1">
    <citation type="journal article" date="2022" name="Nat. Ecol. Evol.">
        <title>A masculinizing supergene underlies an exaggerated male reproductive morph in a spider.</title>
        <authorList>
            <person name="Hendrickx F."/>
            <person name="De Corte Z."/>
            <person name="Sonet G."/>
            <person name="Van Belleghem S.M."/>
            <person name="Kostlbacher S."/>
            <person name="Vangestel C."/>
        </authorList>
    </citation>
    <scope>NUCLEOTIDE SEQUENCE [LARGE SCALE GENOMIC DNA]</scope>
    <source>
        <strain evidence="2">W744_W776</strain>
    </source>
</reference>
<feature type="signal peptide" evidence="1">
    <location>
        <begin position="1"/>
        <end position="19"/>
    </location>
</feature>
<dbReference type="EMBL" id="JAFNEN010000879">
    <property type="protein sequence ID" value="KAG8176448.1"/>
    <property type="molecule type" value="Genomic_DNA"/>
</dbReference>
<gene>
    <name evidence="2" type="ORF">JTE90_023096</name>
</gene>
<name>A0AAV6TXN9_9ARAC</name>
<evidence type="ECO:0000313" key="3">
    <source>
        <dbReference type="Proteomes" id="UP000827092"/>
    </source>
</evidence>
<keyword evidence="1" id="KW-0732">Signal</keyword>
<comment type="caution">
    <text evidence="2">The sequence shown here is derived from an EMBL/GenBank/DDBJ whole genome shotgun (WGS) entry which is preliminary data.</text>
</comment>
<organism evidence="2 3">
    <name type="scientific">Oedothorax gibbosus</name>
    <dbReference type="NCBI Taxonomy" id="931172"/>
    <lineage>
        <taxon>Eukaryota</taxon>
        <taxon>Metazoa</taxon>
        <taxon>Ecdysozoa</taxon>
        <taxon>Arthropoda</taxon>
        <taxon>Chelicerata</taxon>
        <taxon>Arachnida</taxon>
        <taxon>Araneae</taxon>
        <taxon>Araneomorphae</taxon>
        <taxon>Entelegynae</taxon>
        <taxon>Araneoidea</taxon>
        <taxon>Linyphiidae</taxon>
        <taxon>Erigoninae</taxon>
        <taxon>Oedothorax</taxon>
    </lineage>
</organism>
<dbReference type="Proteomes" id="UP000827092">
    <property type="component" value="Unassembled WGS sequence"/>
</dbReference>
<keyword evidence="3" id="KW-1185">Reference proteome</keyword>
<protein>
    <submittedName>
        <fullName evidence="2">Uncharacterized protein</fullName>
    </submittedName>
</protein>
<evidence type="ECO:0000256" key="1">
    <source>
        <dbReference type="SAM" id="SignalP"/>
    </source>
</evidence>
<accession>A0AAV6TXN9</accession>
<proteinExistence type="predicted"/>
<dbReference type="AlphaFoldDB" id="A0AAV6TXN9"/>
<evidence type="ECO:0000313" key="2">
    <source>
        <dbReference type="EMBL" id="KAG8176448.1"/>
    </source>
</evidence>
<feature type="chain" id="PRO_5043731143" evidence="1">
    <location>
        <begin position="20"/>
        <end position="133"/>
    </location>
</feature>
<sequence length="133" mass="13138">MRIIGFFALLVTIIGLTEARNEVPSGGSVLSSSKVPGIPAEVLGPDGKLIYNAVHDAAKFASDVGTNLRCGGIGLVVQGAFQDVIRTANNILANAGGGEGIIGNVAHTVQDILGGGKKGGAGEKGGLFGGALG</sequence>